<dbReference type="Pfam" id="PF03168">
    <property type="entry name" value="LEA_2"/>
    <property type="match status" value="1"/>
</dbReference>
<evidence type="ECO:0000256" key="4">
    <source>
        <dbReference type="ARBA" id="ARBA00023136"/>
    </source>
</evidence>
<keyword evidence="8" id="KW-1185">Reference proteome</keyword>
<dbReference type="GeneID" id="111491239"/>
<evidence type="ECO:0000313" key="8">
    <source>
        <dbReference type="Proteomes" id="UP000504608"/>
    </source>
</evidence>
<keyword evidence="3 6" id="KW-1133">Transmembrane helix</keyword>
<reference evidence="9" key="1">
    <citation type="submission" date="2025-08" db="UniProtKB">
        <authorList>
            <consortium name="RefSeq"/>
        </authorList>
    </citation>
    <scope>IDENTIFICATION</scope>
    <source>
        <tissue evidence="9">Young leaves</tissue>
    </source>
</reference>
<keyword evidence="4 6" id="KW-0472">Membrane</keyword>
<dbReference type="Gene3D" id="2.60.40.1820">
    <property type="match status" value="1"/>
</dbReference>
<dbReference type="PANTHER" id="PTHR31234:SF65">
    <property type="entry name" value="LATE EMBRYOGENESIS ABUNDANT PROTEIN, LEA_2 SUBGROUP"/>
    <property type="match status" value="1"/>
</dbReference>
<dbReference type="InterPro" id="IPR044839">
    <property type="entry name" value="NDR1-like"/>
</dbReference>
<evidence type="ECO:0000259" key="7">
    <source>
        <dbReference type="Pfam" id="PF03168"/>
    </source>
</evidence>
<dbReference type="PANTHER" id="PTHR31234">
    <property type="entry name" value="LATE EMBRYOGENESIS ABUNDANT (LEA) HYDROXYPROLINE-RICH GLYCOPROTEIN FAMILY"/>
    <property type="match status" value="1"/>
</dbReference>
<feature type="region of interest" description="Disordered" evidence="5">
    <location>
        <begin position="1"/>
        <end position="23"/>
    </location>
</feature>
<name>A0A6J1K4Z4_CUCMA</name>
<feature type="transmembrane region" description="Helical" evidence="6">
    <location>
        <begin position="76"/>
        <end position="95"/>
    </location>
</feature>
<accession>A0A6J1K4Z4</accession>
<proteinExistence type="predicted"/>
<keyword evidence="2 6" id="KW-0812">Transmembrane</keyword>
<gene>
    <name evidence="9" type="primary">LOC111491239</name>
</gene>
<protein>
    <submittedName>
        <fullName evidence="9">Uncharacterized protein LOC111491239</fullName>
    </submittedName>
</protein>
<dbReference type="KEGG" id="cmax:111491239"/>
<organism evidence="8 9">
    <name type="scientific">Cucurbita maxima</name>
    <name type="common">Pumpkin</name>
    <name type="synonym">Winter squash</name>
    <dbReference type="NCBI Taxonomy" id="3661"/>
    <lineage>
        <taxon>Eukaryota</taxon>
        <taxon>Viridiplantae</taxon>
        <taxon>Streptophyta</taxon>
        <taxon>Embryophyta</taxon>
        <taxon>Tracheophyta</taxon>
        <taxon>Spermatophyta</taxon>
        <taxon>Magnoliopsida</taxon>
        <taxon>eudicotyledons</taxon>
        <taxon>Gunneridae</taxon>
        <taxon>Pentapetalae</taxon>
        <taxon>rosids</taxon>
        <taxon>fabids</taxon>
        <taxon>Cucurbitales</taxon>
        <taxon>Cucurbitaceae</taxon>
        <taxon>Cucurbiteae</taxon>
        <taxon>Cucurbita</taxon>
    </lineage>
</organism>
<dbReference type="AlphaFoldDB" id="A0A6J1K4Z4"/>
<dbReference type="OrthoDB" id="764273at2759"/>
<dbReference type="InterPro" id="IPR004864">
    <property type="entry name" value="LEA_2"/>
</dbReference>
<evidence type="ECO:0000256" key="5">
    <source>
        <dbReference type="SAM" id="MobiDB-lite"/>
    </source>
</evidence>
<comment type="subcellular location">
    <subcellularLocation>
        <location evidence="1">Membrane</location>
        <topology evidence="1">Single-pass membrane protein</topology>
    </subcellularLocation>
</comment>
<evidence type="ECO:0000256" key="2">
    <source>
        <dbReference type="ARBA" id="ARBA00022692"/>
    </source>
</evidence>
<evidence type="ECO:0000256" key="3">
    <source>
        <dbReference type="ARBA" id="ARBA00022989"/>
    </source>
</evidence>
<dbReference type="RefSeq" id="XP_022995815.1">
    <property type="nucleotide sequence ID" value="XM_023140047.1"/>
</dbReference>
<dbReference type="GO" id="GO:0016020">
    <property type="term" value="C:membrane"/>
    <property type="evidence" value="ECO:0007669"/>
    <property type="project" value="UniProtKB-SubCell"/>
</dbReference>
<feature type="transmembrane region" description="Helical" evidence="6">
    <location>
        <begin position="38"/>
        <end position="64"/>
    </location>
</feature>
<evidence type="ECO:0000256" key="1">
    <source>
        <dbReference type="ARBA" id="ARBA00004167"/>
    </source>
</evidence>
<dbReference type="GO" id="GO:0098542">
    <property type="term" value="P:defense response to other organism"/>
    <property type="evidence" value="ECO:0007669"/>
    <property type="project" value="InterPro"/>
</dbReference>
<dbReference type="SUPFAM" id="SSF117070">
    <property type="entry name" value="LEA14-like"/>
    <property type="match status" value="1"/>
</dbReference>
<evidence type="ECO:0000256" key="6">
    <source>
        <dbReference type="SAM" id="Phobius"/>
    </source>
</evidence>
<feature type="domain" description="Late embryogenesis abundant protein LEA-2 subgroup" evidence="7">
    <location>
        <begin position="95"/>
        <end position="192"/>
    </location>
</feature>
<dbReference type="Proteomes" id="UP000504608">
    <property type="component" value="Unplaced"/>
</dbReference>
<evidence type="ECO:0000313" key="9">
    <source>
        <dbReference type="RefSeq" id="XP_022995815.1"/>
    </source>
</evidence>
<sequence length="215" mass="23760">MPEKDQVKPLASPATHLRSDDDQFLPPPAKLRLHRNKYIMCSGCFAALLLILAVIGIVLGFTVLHIKTPDLKIDKLSFSNTTSNGGIIIVASVFVRNPNVASFKYSKATMMIYYHGAMIGEGETPGGEAKAKDTMTMNVTVEIKAEEMDEGLSLMEDLKSGGLNISSYMEIPGRVKIIGFIKKMFEVKLECSFTYNAKTQTIEKEDCDERVKISD</sequence>